<evidence type="ECO:0000256" key="3">
    <source>
        <dbReference type="ARBA" id="ARBA00007725"/>
    </source>
</evidence>
<evidence type="ECO:0000256" key="2">
    <source>
        <dbReference type="ARBA" id="ARBA00004651"/>
    </source>
</evidence>
<reference evidence="11" key="1">
    <citation type="submission" date="2018-05" db="EMBL/GenBank/DDBJ databases">
        <title>Luteimonas pekinense sp. nov., isolated from human Meibomian gland secretions, Beijing, China.</title>
        <authorList>
            <person name="Wen T."/>
            <person name="Bai H."/>
            <person name="Lv H."/>
        </authorList>
    </citation>
    <scope>NUCLEOTIDE SEQUENCE [LARGE SCALE GENOMIC DNA]</scope>
    <source>
        <strain evidence="11">83-4</strain>
    </source>
</reference>
<evidence type="ECO:0000256" key="1">
    <source>
        <dbReference type="ARBA" id="ARBA00002265"/>
    </source>
</evidence>
<keyword evidence="11" id="KW-1185">Reference proteome</keyword>
<dbReference type="GO" id="GO:0055085">
    <property type="term" value="P:transmembrane transport"/>
    <property type="evidence" value="ECO:0007669"/>
    <property type="project" value="InterPro"/>
</dbReference>
<feature type="transmembrane region" description="Helical" evidence="9">
    <location>
        <begin position="347"/>
        <end position="364"/>
    </location>
</feature>
<protein>
    <submittedName>
        <fullName evidence="10">LPS export ABC transporter permease LptG</fullName>
    </submittedName>
</protein>
<evidence type="ECO:0000256" key="8">
    <source>
        <dbReference type="ARBA" id="ARBA00026081"/>
    </source>
</evidence>
<dbReference type="GO" id="GO:0043190">
    <property type="term" value="C:ATP-binding cassette (ABC) transporter complex"/>
    <property type="evidence" value="ECO:0007669"/>
    <property type="project" value="InterPro"/>
</dbReference>
<keyword evidence="6 9" id="KW-1133">Transmembrane helix</keyword>
<name>A0A344J6M4_9GAMM</name>
<dbReference type="KEGG" id="lue:DCD74_08290"/>
<dbReference type="OrthoDB" id="9776227at2"/>
<dbReference type="RefSeq" id="WP_112926897.1">
    <property type="nucleotide sequence ID" value="NZ_CP029556.1"/>
</dbReference>
<evidence type="ECO:0000313" key="11">
    <source>
        <dbReference type="Proteomes" id="UP000251842"/>
    </source>
</evidence>
<evidence type="ECO:0000313" key="10">
    <source>
        <dbReference type="EMBL" id="AXA84684.1"/>
    </source>
</evidence>
<dbReference type="InterPro" id="IPR030923">
    <property type="entry name" value="LptG"/>
</dbReference>
<feature type="transmembrane region" description="Helical" evidence="9">
    <location>
        <begin position="106"/>
        <end position="125"/>
    </location>
</feature>
<evidence type="ECO:0000256" key="6">
    <source>
        <dbReference type="ARBA" id="ARBA00022989"/>
    </source>
</evidence>
<accession>A0A344J6M4</accession>
<dbReference type="Proteomes" id="UP000251842">
    <property type="component" value="Chromosome"/>
</dbReference>
<keyword evidence="7 9" id="KW-0472">Membrane</keyword>
<feature type="transmembrane region" description="Helical" evidence="9">
    <location>
        <begin position="71"/>
        <end position="94"/>
    </location>
</feature>
<comment type="subunit">
    <text evidence="8">Component of the lipopolysaccharide transport and assembly complex. The LptBFG transporter is composed of two ATP-binding proteins (LptB) and two transmembrane proteins (LptF and LptG).</text>
</comment>
<dbReference type="PANTHER" id="PTHR33529">
    <property type="entry name" value="SLR0882 PROTEIN-RELATED"/>
    <property type="match status" value="1"/>
</dbReference>
<dbReference type="Pfam" id="PF03739">
    <property type="entry name" value="LptF_LptG"/>
    <property type="match status" value="1"/>
</dbReference>
<comment type="function">
    <text evidence="1">Part of the ABC transporter complex LptBFG involved in the translocation of lipopolysaccharide (LPS) from the inner membrane to the outer membrane.</text>
</comment>
<keyword evidence="4" id="KW-1003">Cell membrane</keyword>
<keyword evidence="5 9" id="KW-0812">Transmembrane</keyword>
<organism evidence="10 11">
    <name type="scientific">Solilutibacter oculi</name>
    <dbReference type="NCBI Taxonomy" id="2698682"/>
    <lineage>
        <taxon>Bacteria</taxon>
        <taxon>Pseudomonadati</taxon>
        <taxon>Pseudomonadota</taxon>
        <taxon>Gammaproteobacteria</taxon>
        <taxon>Lysobacterales</taxon>
        <taxon>Lysobacteraceae</taxon>
        <taxon>Solilutibacter</taxon>
    </lineage>
</organism>
<feature type="transmembrane region" description="Helical" evidence="9">
    <location>
        <begin position="12"/>
        <end position="34"/>
    </location>
</feature>
<dbReference type="GO" id="GO:0015920">
    <property type="term" value="P:lipopolysaccharide transport"/>
    <property type="evidence" value="ECO:0007669"/>
    <property type="project" value="TreeGrafter"/>
</dbReference>
<evidence type="ECO:0000256" key="4">
    <source>
        <dbReference type="ARBA" id="ARBA00022475"/>
    </source>
</evidence>
<proteinExistence type="inferred from homology"/>
<evidence type="ECO:0000256" key="9">
    <source>
        <dbReference type="SAM" id="Phobius"/>
    </source>
</evidence>
<gene>
    <name evidence="10" type="primary">lptG</name>
    <name evidence="10" type="ORF">DCD74_08290</name>
</gene>
<evidence type="ECO:0000256" key="7">
    <source>
        <dbReference type="ARBA" id="ARBA00023136"/>
    </source>
</evidence>
<feature type="transmembrane region" description="Helical" evidence="9">
    <location>
        <begin position="317"/>
        <end position="335"/>
    </location>
</feature>
<comment type="subcellular location">
    <subcellularLocation>
        <location evidence="2">Cell membrane</location>
        <topology evidence="2">Multi-pass membrane protein</topology>
    </subcellularLocation>
</comment>
<dbReference type="NCBIfam" id="TIGR04408">
    <property type="entry name" value="LptG_lptG"/>
    <property type="match status" value="1"/>
</dbReference>
<dbReference type="InterPro" id="IPR005495">
    <property type="entry name" value="LptG/LptF_permease"/>
</dbReference>
<comment type="similarity">
    <text evidence="3">Belongs to the LptF/LptG family.</text>
</comment>
<dbReference type="EMBL" id="CP029556">
    <property type="protein sequence ID" value="AXA84684.1"/>
    <property type="molecule type" value="Genomic_DNA"/>
</dbReference>
<dbReference type="AlphaFoldDB" id="A0A344J6M4"/>
<evidence type="ECO:0000256" key="5">
    <source>
        <dbReference type="ARBA" id="ARBA00022692"/>
    </source>
</evidence>
<sequence>MKPFPKIHDIYIGKVVLTSVLGVWLVLAGLDFVLGGGGLMAQLDDLGKGSYGFADAFLYSAYTVPRRLYDLFPTAAVIGALLGLGQLAASSELTALRAVGLSRKRLSLAVALAIGLFTGLMVLSGETIGPWGERKANALKAAATSPNMIVAQYSGLWAREGDVFLNADSGQERTDGDDHWLELKDLRLYQFDEAGKLKSIAHAATAEHRPGGWLLKNVVRTNFGERSVTQERLAEERWESQLDAAALSASVARPRYLDSATLKSSIDYRKRNQLDAGEFEAFYWGRWFYPLNVLALCLAAIPFAFGTLRSGGLGKRLFLGVVFALGFWLLQEMSARLAGAYKFDYRVAYVLPSLLMLAVSWFLFRRRSG</sequence>
<feature type="transmembrane region" description="Helical" evidence="9">
    <location>
        <begin position="287"/>
        <end position="305"/>
    </location>
</feature>
<dbReference type="PANTHER" id="PTHR33529:SF2">
    <property type="entry name" value="LIPOPOLYSACCHARIDE EXPORT SYSTEM PERMEASE PROTEIN LPTG"/>
    <property type="match status" value="1"/>
</dbReference>